<dbReference type="GO" id="GO:0000398">
    <property type="term" value="P:mRNA splicing, via spliceosome"/>
    <property type="evidence" value="ECO:0007669"/>
    <property type="project" value="InterPro"/>
</dbReference>
<dbReference type="PANTHER" id="PTHR12111:SF2">
    <property type="entry name" value="SPLICING FACTOR YJU2B-RELATED"/>
    <property type="match status" value="1"/>
</dbReference>
<feature type="compositionally biased region" description="Basic and acidic residues" evidence="2">
    <location>
        <begin position="115"/>
        <end position="124"/>
    </location>
</feature>
<feature type="region of interest" description="Disordered" evidence="2">
    <location>
        <begin position="341"/>
        <end position="399"/>
    </location>
</feature>
<reference evidence="4" key="1">
    <citation type="journal article" date="2013" name="Genome Announc.">
        <title>Draft genome sequence of the grapevine dieback fungus Eutypa lata UCR-EL1.</title>
        <authorList>
            <person name="Blanco-Ulate B."/>
            <person name="Rolshausen P.E."/>
            <person name="Cantu D."/>
        </authorList>
    </citation>
    <scope>NUCLEOTIDE SEQUENCE [LARGE SCALE GENOMIC DNA]</scope>
    <source>
        <strain evidence="4">UCR-EL1</strain>
    </source>
</reference>
<feature type="region of interest" description="Disordered" evidence="2">
    <location>
        <begin position="114"/>
        <end position="143"/>
    </location>
</feature>
<accession>M7TBE4</accession>
<dbReference type="HOGENOM" id="CLU_050402_0_0_1"/>
<dbReference type="OrthoDB" id="360327at2759"/>
<dbReference type="eggNOG" id="KOG2990">
    <property type="taxonomic scope" value="Eukaryota"/>
</dbReference>
<proteinExistence type="inferred from homology"/>
<dbReference type="GO" id="GO:0071014">
    <property type="term" value="C:post-mRNA release spliceosomal complex"/>
    <property type="evidence" value="ECO:0007669"/>
    <property type="project" value="TreeGrafter"/>
</dbReference>
<gene>
    <name evidence="3" type="ORF">UCREL1_9059</name>
</gene>
<dbReference type="STRING" id="1287681.M7TBE4"/>
<evidence type="ECO:0000313" key="3">
    <source>
        <dbReference type="EMBL" id="EMR63985.1"/>
    </source>
</evidence>
<evidence type="ECO:0000313" key="4">
    <source>
        <dbReference type="Proteomes" id="UP000012174"/>
    </source>
</evidence>
<dbReference type="OMA" id="AEMAMSK"/>
<name>M7TBE4_EUTLA</name>
<dbReference type="EMBL" id="KB707128">
    <property type="protein sequence ID" value="EMR63985.1"/>
    <property type="molecule type" value="Genomic_DNA"/>
</dbReference>
<feature type="region of interest" description="Disordered" evidence="2">
    <location>
        <begin position="282"/>
        <end position="324"/>
    </location>
</feature>
<comment type="similarity">
    <text evidence="1">Belongs to the CWC16 family.</text>
</comment>
<keyword evidence="4" id="KW-1185">Reference proteome</keyword>
<dbReference type="Proteomes" id="UP000012174">
    <property type="component" value="Unassembled WGS sequence"/>
</dbReference>
<dbReference type="AlphaFoldDB" id="M7TBE4"/>
<organism evidence="3 4">
    <name type="scientific">Eutypa lata (strain UCR-EL1)</name>
    <name type="common">Grapevine dieback disease fungus</name>
    <name type="synonym">Eutypa armeniacae</name>
    <dbReference type="NCBI Taxonomy" id="1287681"/>
    <lineage>
        <taxon>Eukaryota</taxon>
        <taxon>Fungi</taxon>
        <taxon>Dikarya</taxon>
        <taxon>Ascomycota</taxon>
        <taxon>Pezizomycotina</taxon>
        <taxon>Sordariomycetes</taxon>
        <taxon>Xylariomycetidae</taxon>
        <taxon>Xylariales</taxon>
        <taxon>Diatrypaceae</taxon>
        <taxon>Eutypa</taxon>
    </lineage>
</organism>
<protein>
    <submittedName>
        <fullName evidence="3">Putative duf455 domain protein</fullName>
    </submittedName>
</protein>
<dbReference type="PANTHER" id="PTHR12111">
    <property type="entry name" value="SPLICING FACTOR YJU2"/>
    <property type="match status" value="1"/>
</dbReference>
<dbReference type="GO" id="GO:0005684">
    <property type="term" value="C:U2-type spliceosomal complex"/>
    <property type="evidence" value="ECO:0007669"/>
    <property type="project" value="TreeGrafter"/>
</dbReference>
<dbReference type="Pfam" id="PF04502">
    <property type="entry name" value="Saf4_Yju2"/>
    <property type="match status" value="1"/>
</dbReference>
<dbReference type="InterPro" id="IPR007590">
    <property type="entry name" value="Saf4/Yju2"/>
</dbReference>
<evidence type="ECO:0000256" key="1">
    <source>
        <dbReference type="ARBA" id="ARBA00005595"/>
    </source>
</evidence>
<evidence type="ECO:0000256" key="2">
    <source>
        <dbReference type="SAM" id="MobiDB-lite"/>
    </source>
</evidence>
<feature type="compositionally biased region" description="Basic and acidic residues" evidence="2">
    <location>
        <begin position="368"/>
        <end position="381"/>
    </location>
</feature>
<sequence length="399" mass="43346">MQGFNMGRYVPPDLEGTVTSGNKVHGKHALGARASKLASQGILTVRFEMPFAVWCGHCPKPTIIGQGVRFNAEKRRVGSYFSSPIFAFRMRHAECGGALEIRTDPQNTAYVVTEGGKRRDTGDGKEDDDNDDLVKRSGPGEPVAIMTDRERDRLRGDAFAKLETTIEDRAQLERARHRIGDLEAASSRAWEDPYARNRALRQAFRSKRHALEEEGRAAEGLRDRMSLGIELVPASEEDARRAALVDFGDLAVAAAAAAAATTNTDAPAAADKKALSKPLFGGGKGDGDGLGSKLQQKEKSAAAANKNSRKDEKGKKNKKRLKSEIAASQIRENFVSEVVGNTRVTRDPFLSQQGKTPAPKILGIKRKRQEEPEEKRIDESSTKGAASSAALVEYDSDSA</sequence>
<dbReference type="KEGG" id="ela:UCREL1_9059"/>